<dbReference type="Proteomes" id="UP000516349">
    <property type="component" value="Chromosome"/>
</dbReference>
<dbReference type="AlphaFoldDB" id="A0A7H1NP60"/>
<reference evidence="1 2" key="1">
    <citation type="submission" date="2020-08" db="EMBL/GenBank/DDBJ databases">
        <title>Complete genome sequence of Entomobacter blattae G55GP.</title>
        <authorList>
            <person name="Poehlein A."/>
            <person name="Guzman J."/>
            <person name="Daniel R."/>
            <person name="Vilcinskas A."/>
        </authorList>
    </citation>
    <scope>NUCLEOTIDE SEQUENCE [LARGE SCALE GENOMIC DNA]</scope>
    <source>
        <strain evidence="1 2">G55GP</strain>
    </source>
</reference>
<sequence length="740" mass="80707">MEQIFTDISKTGPKIQFNTGNIVNGSEEFNKVLPDVDGTLDTDWNLTAWHVPAASIFNPATPTINDINYTSPVLGIPRYTWATNVPQSNMNPIISRLSVYGQKGDYTYQLSAGGGYLHDIFLQTFDADRIKGKIYTFDHPIELNMQERITSQGNNFGGGYVVFNSFSLHFNFAKNPNYNPNLTSFGFFLQIPTFDSRGEDFGYTEITSLPFEGKLFNNSSITIDKTNKIYSDASVVNLQLSNSDEQLHNIKINLNAALLQAVQQFIKVDPSHKEDYSNLKNWSLGNYYGGIETNFNGESVLSVDIKNPTFLYDSQSLFDTTHPSKIEDIDDGKYTYIDNYDELNTIKNSTNTIKVESLVTLLSGATHLQTINSYGNDTVFIGGNKDTFATTININAYGKILNVKSQYSKSPLNVSIQGNAPIITQGNFDGLNLTTNNSSSSISGTIASGNITLNNTVAFSATGFFKLTINNGNNYNYNISNPNIDINNGTGRINLIPTTDIRITNVNITGGTEEIYTATSSDKITNIYYHSGKTKITNTNDTVTIISNSTSGNLDVVAGAGKETTFLNNGNTTFFGTSSAGSQIIIGGNSSEDIVNTVYGGTTQQEIWTGNKNFLIVASQETTVKNGTQNINLQGGTSTYWGGAEITNINVSNGNLTAFLGNNSNSILINMSLSNNTTLSNFSSGNSTLQLTGISTQSQLQISHVNNDTLIKTATSILTLKDRSNINIINQNNVFLLMDS</sequence>
<accession>A0A7H1NP60</accession>
<proteinExistence type="predicted"/>
<dbReference type="KEGG" id="ebla:JGUZn3_03130"/>
<name>A0A7H1NP60_9PROT</name>
<organism evidence="1 2">
    <name type="scientific">Entomobacter blattae</name>
    <dbReference type="NCBI Taxonomy" id="2762277"/>
    <lineage>
        <taxon>Bacteria</taxon>
        <taxon>Pseudomonadati</taxon>
        <taxon>Pseudomonadota</taxon>
        <taxon>Alphaproteobacteria</taxon>
        <taxon>Acetobacterales</taxon>
        <taxon>Acetobacteraceae</taxon>
        <taxon>Entomobacter</taxon>
    </lineage>
</organism>
<keyword evidence="2" id="KW-1185">Reference proteome</keyword>
<evidence type="ECO:0000313" key="2">
    <source>
        <dbReference type="Proteomes" id="UP000516349"/>
    </source>
</evidence>
<evidence type="ECO:0000313" key="1">
    <source>
        <dbReference type="EMBL" id="QNT77570.1"/>
    </source>
</evidence>
<protein>
    <submittedName>
        <fullName evidence="1">Uncharacterized protein</fullName>
    </submittedName>
</protein>
<gene>
    <name evidence="1" type="ORF">JGUZn3_03130</name>
</gene>
<dbReference type="EMBL" id="CP060244">
    <property type="protein sequence ID" value="QNT77570.1"/>
    <property type="molecule type" value="Genomic_DNA"/>
</dbReference>
<dbReference type="RefSeq" id="WP_203414018.1">
    <property type="nucleotide sequence ID" value="NZ_CP060244.1"/>
</dbReference>